<organism evidence="2 3">
    <name type="scientific">Molorchus minor</name>
    <dbReference type="NCBI Taxonomy" id="1323400"/>
    <lineage>
        <taxon>Eukaryota</taxon>
        <taxon>Metazoa</taxon>
        <taxon>Ecdysozoa</taxon>
        <taxon>Arthropoda</taxon>
        <taxon>Hexapoda</taxon>
        <taxon>Insecta</taxon>
        <taxon>Pterygota</taxon>
        <taxon>Neoptera</taxon>
        <taxon>Endopterygota</taxon>
        <taxon>Coleoptera</taxon>
        <taxon>Polyphaga</taxon>
        <taxon>Cucujiformia</taxon>
        <taxon>Chrysomeloidea</taxon>
        <taxon>Cerambycidae</taxon>
        <taxon>Lamiinae</taxon>
        <taxon>Monochamini</taxon>
        <taxon>Molorchus</taxon>
    </lineage>
</organism>
<reference evidence="2" key="1">
    <citation type="journal article" date="2023" name="Insect Mol. Biol.">
        <title>Genome sequencing provides insights into the evolution of gene families encoding plant cell wall-degrading enzymes in longhorned beetles.</title>
        <authorList>
            <person name="Shin N.R."/>
            <person name="Okamura Y."/>
            <person name="Kirsch R."/>
            <person name="Pauchet Y."/>
        </authorList>
    </citation>
    <scope>NUCLEOTIDE SEQUENCE</scope>
    <source>
        <strain evidence="2">MMC_N1</strain>
    </source>
</reference>
<dbReference type="InterPro" id="IPR002156">
    <property type="entry name" value="RNaseH_domain"/>
</dbReference>
<proteinExistence type="predicted"/>
<dbReference type="CDD" id="cd03714">
    <property type="entry name" value="RT_DIRS1"/>
    <property type="match status" value="1"/>
</dbReference>
<dbReference type="PROSITE" id="PS50878">
    <property type="entry name" value="RT_POL"/>
    <property type="match status" value="1"/>
</dbReference>
<dbReference type="PANTHER" id="PTHR33050:SF7">
    <property type="entry name" value="RIBONUCLEASE H"/>
    <property type="match status" value="1"/>
</dbReference>
<dbReference type="InterPro" id="IPR052055">
    <property type="entry name" value="Hepadnavirus_pol/RT"/>
</dbReference>
<evidence type="ECO:0000313" key="2">
    <source>
        <dbReference type="EMBL" id="KAJ8959789.1"/>
    </source>
</evidence>
<dbReference type="Pfam" id="PF13456">
    <property type="entry name" value="RVT_3"/>
    <property type="match status" value="1"/>
</dbReference>
<keyword evidence="3" id="KW-1185">Reference proteome</keyword>
<evidence type="ECO:0000313" key="3">
    <source>
        <dbReference type="Proteomes" id="UP001162164"/>
    </source>
</evidence>
<sequence>MEGQLSNEKRNCSKADQLQEVNTYLKQIRDTVPHFKLENFKTVKDLIFKDNFMATIDLKDAHYMVAIDNRDKKFFRFKFNDKLYEFNSLPNGLSSASYLFTKLLKPIMKLFREEGILCIIYLDDIFVLGNTRDETRKNICFIKNTLEELGFIINVQKSKLIPSQCLGFLYNSKNLTVHLPDDKKQKILIMVQKFLRKNTCTIRNYAKMIGVLIAACPAVKYGWLYTKGLEREKTIALYKSDNNYNANMRITESIKEDLIWWEQNINSSKTGWGAVSGSAATHGFWDEQERKFHINYLELKAIFYGLQCFAREENNSNIILRVDNKTAIAYINKMGGTQSKSLNLLSRQIWQWCENKNIYLHASYIPSKENSRADKESRQNSVETEYALNQDAYEKIILVLGVPDIDLFATKINAKCINYVSWHKDPGALTTDAFTINWRGYLFYAFPPFSLVGRVLNKIVRDKAKGILDDAPALETTFPGGVEIIRRSFLKRGVPEEAIPVMISSLSKSTLQQYSTSLKKWWEYCLQHNIKNIKPELCVAQTILKYLEVTAPFRKEEDYLVLTYKKPFHRASTQSISRWNLNQVILCSYVLHWQNQTMTIAVDKSTSILDKVLQALTELCSSYYSIKYCIFGDIFRNLSQQHILKKRHSKEETFRHCLEIASNGHKTPYVSALS</sequence>
<dbReference type="InterPro" id="IPR036397">
    <property type="entry name" value="RNaseH_sf"/>
</dbReference>
<dbReference type="InterPro" id="IPR000477">
    <property type="entry name" value="RT_dom"/>
</dbReference>
<dbReference type="CDD" id="cd09275">
    <property type="entry name" value="RNase_HI_RT_DIRS1"/>
    <property type="match status" value="1"/>
</dbReference>
<evidence type="ECO:0000259" key="1">
    <source>
        <dbReference type="PROSITE" id="PS50878"/>
    </source>
</evidence>
<dbReference type="Pfam" id="PF00078">
    <property type="entry name" value="RVT_1"/>
    <property type="match status" value="1"/>
</dbReference>
<dbReference type="InterPro" id="IPR043502">
    <property type="entry name" value="DNA/RNA_pol_sf"/>
</dbReference>
<accession>A0ABQ9IS56</accession>
<dbReference type="PANTHER" id="PTHR33050">
    <property type="entry name" value="REVERSE TRANSCRIPTASE DOMAIN-CONTAINING PROTEIN"/>
    <property type="match status" value="1"/>
</dbReference>
<protein>
    <recommendedName>
        <fullName evidence="1">Reverse transcriptase domain-containing protein</fullName>
    </recommendedName>
</protein>
<feature type="domain" description="Reverse transcriptase" evidence="1">
    <location>
        <begin position="1"/>
        <end position="213"/>
    </location>
</feature>
<dbReference type="EMBL" id="JAPWTJ010003250">
    <property type="protein sequence ID" value="KAJ8959789.1"/>
    <property type="molecule type" value="Genomic_DNA"/>
</dbReference>
<dbReference type="Gene3D" id="3.30.420.10">
    <property type="entry name" value="Ribonuclease H-like superfamily/Ribonuclease H"/>
    <property type="match status" value="1"/>
</dbReference>
<dbReference type="InterPro" id="IPR043128">
    <property type="entry name" value="Rev_trsase/Diguanyl_cyclase"/>
</dbReference>
<dbReference type="Proteomes" id="UP001162164">
    <property type="component" value="Unassembled WGS sequence"/>
</dbReference>
<dbReference type="Gene3D" id="3.30.70.270">
    <property type="match status" value="1"/>
</dbReference>
<comment type="caution">
    <text evidence="2">The sequence shown here is derived from an EMBL/GenBank/DDBJ whole genome shotgun (WGS) entry which is preliminary data.</text>
</comment>
<name>A0ABQ9IS56_9CUCU</name>
<gene>
    <name evidence="2" type="ORF">NQ317_001016</name>
</gene>
<dbReference type="SUPFAM" id="SSF56672">
    <property type="entry name" value="DNA/RNA polymerases"/>
    <property type="match status" value="1"/>
</dbReference>